<keyword evidence="2" id="KW-1185">Reference proteome</keyword>
<evidence type="ECO:0000313" key="2">
    <source>
        <dbReference type="Proteomes" id="UP001422074"/>
    </source>
</evidence>
<name>A0ABU9WYI0_9MICC</name>
<evidence type="ECO:0000313" key="1">
    <source>
        <dbReference type="EMBL" id="MEN2744247.1"/>
    </source>
</evidence>
<comment type="caution">
    <text evidence="1">The sequence shown here is derived from an EMBL/GenBank/DDBJ whole genome shotgun (WGS) entry which is preliminary data.</text>
</comment>
<dbReference type="RefSeq" id="WP_345884146.1">
    <property type="nucleotide sequence ID" value="NZ_JBDFRB010000004.1"/>
</dbReference>
<accession>A0ABU9WYI0</accession>
<dbReference type="EMBL" id="JBDFRB010000004">
    <property type="protein sequence ID" value="MEN2744247.1"/>
    <property type="molecule type" value="Genomic_DNA"/>
</dbReference>
<reference evidence="1 2" key="1">
    <citation type="submission" date="2024-05" db="EMBL/GenBank/DDBJ databases">
        <title>Sinomonas sp. nov., isolated from a waste landfill.</title>
        <authorList>
            <person name="Zhao Y."/>
        </authorList>
    </citation>
    <scope>NUCLEOTIDE SEQUENCE [LARGE SCALE GENOMIC DNA]</scope>
    <source>
        <strain evidence="1 2">CCTCC AB2014300</strain>
    </source>
</reference>
<gene>
    <name evidence="1" type="ORF">ABCQ75_06800</name>
</gene>
<proteinExistence type="predicted"/>
<organism evidence="1 2">
    <name type="scientific">Sinomonas halotolerans</name>
    <dbReference type="NCBI Taxonomy" id="1644133"/>
    <lineage>
        <taxon>Bacteria</taxon>
        <taxon>Bacillati</taxon>
        <taxon>Actinomycetota</taxon>
        <taxon>Actinomycetes</taxon>
        <taxon>Micrococcales</taxon>
        <taxon>Micrococcaceae</taxon>
        <taxon>Sinomonas</taxon>
    </lineage>
</organism>
<dbReference type="Proteomes" id="UP001422074">
    <property type="component" value="Unassembled WGS sequence"/>
</dbReference>
<sequence length="359" mass="37584">MSNQSIAHRRAFAPLQQQGEAEQAVLSWGHSETEGGPTLLHSGGAPFAGAGGFGEVGQTLRALGEHLEELSAGIETLRALGSHAAAAPLHAAAVGEAGRVLILLDFARLGARLRARAAQHWADPLARIAYAAVNSSSPEDLNEVRRIILLLRSQAEEQRALDPDLEQWFRLVRFASGAGAFGHVPHGFGAEDPVGAGRRWPGARAIRLVLAMHRLGLLTPAGARATADVWGPTSSASPSAGAAHAAGAASGAGAASAPGTASAPAAARLAGLGWEDVWRLNAEVLDRAAPEPLLTGDALCEAVRTVLDHWAFPVLGLDLSPAPRLLTRHRHRQARRSAPRHPSRHCLHVTVSARSVQEP</sequence>
<protein>
    <submittedName>
        <fullName evidence="1">Uncharacterized protein</fullName>
    </submittedName>
</protein>